<evidence type="ECO:0000313" key="2">
    <source>
        <dbReference type="Proteomes" id="UP000027920"/>
    </source>
</evidence>
<dbReference type="CDD" id="cd02231">
    <property type="entry name" value="cupin_BLL6423-like"/>
    <property type="match status" value="1"/>
</dbReference>
<dbReference type="OrthoDB" id="5840532at2759"/>
<dbReference type="InterPro" id="IPR011051">
    <property type="entry name" value="RmlC_Cupin_sf"/>
</dbReference>
<dbReference type="GeneID" id="25280220"/>
<dbReference type="Proteomes" id="UP000027920">
    <property type="component" value="Unassembled WGS sequence"/>
</dbReference>
<organism evidence="1 2">
    <name type="scientific">Exophiala aquamarina CBS 119918</name>
    <dbReference type="NCBI Taxonomy" id="1182545"/>
    <lineage>
        <taxon>Eukaryota</taxon>
        <taxon>Fungi</taxon>
        <taxon>Dikarya</taxon>
        <taxon>Ascomycota</taxon>
        <taxon>Pezizomycotina</taxon>
        <taxon>Eurotiomycetes</taxon>
        <taxon>Chaetothyriomycetidae</taxon>
        <taxon>Chaetothyriales</taxon>
        <taxon>Herpotrichiellaceae</taxon>
        <taxon>Exophiala</taxon>
    </lineage>
</organism>
<comment type="caution">
    <text evidence="1">The sequence shown here is derived from an EMBL/GenBank/DDBJ whole genome shotgun (WGS) entry which is preliminary data.</text>
</comment>
<protein>
    <submittedName>
        <fullName evidence="1">Uncharacterized protein</fullName>
    </submittedName>
</protein>
<dbReference type="PANTHER" id="PTHR36156:SF2">
    <property type="entry name" value="CUPIN TYPE-2 DOMAIN-CONTAINING PROTEIN"/>
    <property type="match status" value="1"/>
</dbReference>
<dbReference type="RefSeq" id="XP_013259967.1">
    <property type="nucleotide sequence ID" value="XM_013404513.1"/>
</dbReference>
<evidence type="ECO:0000313" key="1">
    <source>
        <dbReference type="EMBL" id="KEF57377.1"/>
    </source>
</evidence>
<dbReference type="SUPFAM" id="SSF51182">
    <property type="entry name" value="RmlC-like cupins"/>
    <property type="match status" value="1"/>
</dbReference>
<dbReference type="InterPro" id="IPR014710">
    <property type="entry name" value="RmlC-like_jellyroll"/>
</dbReference>
<keyword evidence="2" id="KW-1185">Reference proteome</keyword>
<name>A0A072PC97_9EURO</name>
<dbReference type="EMBL" id="AMGV01000004">
    <property type="protein sequence ID" value="KEF57377.1"/>
    <property type="molecule type" value="Genomic_DNA"/>
</dbReference>
<dbReference type="AlphaFoldDB" id="A0A072PC97"/>
<proteinExistence type="predicted"/>
<dbReference type="STRING" id="1182545.A0A072PC97"/>
<sequence length="223" mass="23511">MGSKPQRVETPVAGLPAIKRHIATHDAAGTSVYVASPPPQQYIRIPGTGGVARSWSVGSVPAKLEGDADMKAYLAEDGATSWTHPAIVTPNGVNALVVDLEPGGVSDMHRTVSIDFSICVIGEILHELDGGETVLLKPGLLIESHSHMAIALTTADSARCAQDHIVQRGTNHKWRNASKTEPARFIGVTLSCEPFDIAGKQLQEKFAGDTFADAAKGKSASNL</sequence>
<reference evidence="1 2" key="1">
    <citation type="submission" date="2013-03" db="EMBL/GenBank/DDBJ databases">
        <title>The Genome Sequence of Exophiala aquamarina CBS 119918.</title>
        <authorList>
            <consortium name="The Broad Institute Genomics Platform"/>
            <person name="Cuomo C."/>
            <person name="de Hoog S."/>
            <person name="Gorbushina A."/>
            <person name="Walker B."/>
            <person name="Young S.K."/>
            <person name="Zeng Q."/>
            <person name="Gargeya S."/>
            <person name="Fitzgerald M."/>
            <person name="Haas B."/>
            <person name="Abouelleil A."/>
            <person name="Allen A.W."/>
            <person name="Alvarado L."/>
            <person name="Arachchi H.M."/>
            <person name="Berlin A.M."/>
            <person name="Chapman S.B."/>
            <person name="Gainer-Dewar J."/>
            <person name="Goldberg J."/>
            <person name="Griggs A."/>
            <person name="Gujja S."/>
            <person name="Hansen M."/>
            <person name="Howarth C."/>
            <person name="Imamovic A."/>
            <person name="Ireland A."/>
            <person name="Larimer J."/>
            <person name="McCowan C."/>
            <person name="Murphy C."/>
            <person name="Pearson M."/>
            <person name="Poon T.W."/>
            <person name="Priest M."/>
            <person name="Roberts A."/>
            <person name="Saif S."/>
            <person name="Shea T."/>
            <person name="Sisk P."/>
            <person name="Sykes S."/>
            <person name="Wortman J."/>
            <person name="Nusbaum C."/>
            <person name="Birren B."/>
        </authorList>
    </citation>
    <scope>NUCLEOTIDE SEQUENCE [LARGE SCALE GENOMIC DNA]</scope>
    <source>
        <strain evidence="1 2">CBS 119918</strain>
    </source>
</reference>
<dbReference type="Gene3D" id="2.60.120.10">
    <property type="entry name" value="Jelly Rolls"/>
    <property type="match status" value="1"/>
</dbReference>
<dbReference type="InterPro" id="IPR047142">
    <property type="entry name" value="OryJ/VirC-like"/>
</dbReference>
<gene>
    <name evidence="1" type="ORF">A1O9_05294</name>
</gene>
<dbReference type="PANTHER" id="PTHR36156">
    <property type="entry name" value="SLR2101 PROTEIN"/>
    <property type="match status" value="1"/>
</dbReference>
<dbReference type="HOGENOM" id="CLU_096188_0_1_1"/>
<accession>A0A072PC97</accession>
<dbReference type="VEuPathDB" id="FungiDB:A1O9_05294"/>